<feature type="region of interest" description="Disordered" evidence="1">
    <location>
        <begin position="1"/>
        <end position="69"/>
    </location>
</feature>
<feature type="compositionally biased region" description="Acidic residues" evidence="1">
    <location>
        <begin position="31"/>
        <end position="42"/>
    </location>
</feature>
<evidence type="ECO:0000256" key="1">
    <source>
        <dbReference type="SAM" id="MobiDB-lite"/>
    </source>
</evidence>
<protein>
    <submittedName>
        <fullName evidence="2">Uncharacterized protein</fullName>
    </submittedName>
</protein>
<dbReference type="RefSeq" id="WP_147926265.1">
    <property type="nucleotide sequence ID" value="NZ_VKAC01000005.1"/>
</dbReference>
<keyword evidence="3" id="KW-1185">Reference proteome</keyword>
<evidence type="ECO:0000313" key="2">
    <source>
        <dbReference type="EMBL" id="TXR56472.1"/>
    </source>
</evidence>
<feature type="compositionally biased region" description="Basic and acidic residues" evidence="1">
    <location>
        <begin position="47"/>
        <end position="69"/>
    </location>
</feature>
<dbReference type="AlphaFoldDB" id="A0A5C8ZF44"/>
<reference evidence="2 3" key="1">
    <citation type="submission" date="2019-07" db="EMBL/GenBank/DDBJ databases">
        <title>Quadrisphaera sp. strain DD2A genome sequencing and assembly.</title>
        <authorList>
            <person name="Kim I."/>
        </authorList>
    </citation>
    <scope>NUCLEOTIDE SEQUENCE [LARGE SCALE GENOMIC DNA]</scope>
    <source>
        <strain evidence="2 3">DD2A</strain>
    </source>
</reference>
<comment type="caution">
    <text evidence="2">The sequence shown here is derived from an EMBL/GenBank/DDBJ whole genome shotgun (WGS) entry which is preliminary data.</text>
</comment>
<dbReference type="Proteomes" id="UP000321234">
    <property type="component" value="Unassembled WGS sequence"/>
</dbReference>
<accession>A0A5C8ZF44</accession>
<dbReference type="EMBL" id="VKAC01000005">
    <property type="protein sequence ID" value="TXR56472.1"/>
    <property type="molecule type" value="Genomic_DNA"/>
</dbReference>
<feature type="region of interest" description="Disordered" evidence="1">
    <location>
        <begin position="135"/>
        <end position="172"/>
    </location>
</feature>
<feature type="compositionally biased region" description="Low complexity" evidence="1">
    <location>
        <begin position="1"/>
        <end position="13"/>
    </location>
</feature>
<organism evidence="2 3">
    <name type="scientific">Quadrisphaera setariae</name>
    <dbReference type="NCBI Taxonomy" id="2593304"/>
    <lineage>
        <taxon>Bacteria</taxon>
        <taxon>Bacillati</taxon>
        <taxon>Actinomycetota</taxon>
        <taxon>Actinomycetes</taxon>
        <taxon>Kineosporiales</taxon>
        <taxon>Kineosporiaceae</taxon>
        <taxon>Quadrisphaera</taxon>
    </lineage>
</organism>
<proteinExistence type="predicted"/>
<evidence type="ECO:0000313" key="3">
    <source>
        <dbReference type="Proteomes" id="UP000321234"/>
    </source>
</evidence>
<sequence>MTTTDDMTPADTAEQPDPAEGQQPDDGGREPDEEGQEPDEEGQQQPEGDRGAREAAKYRQRARAAEAERDRLRERLERYQRAEVEAMAAEVLAVGGDLLAVRPDMAGYLGEDGHVDPARVREAAEAVAAERPHWRLDDGEEPGRAQVRGRPKPFRNMPKASGWDAVISPRRG</sequence>
<gene>
    <name evidence="2" type="ORF">FMM08_10315</name>
</gene>
<name>A0A5C8ZF44_9ACTN</name>